<name>A0ABQ2ZBG8_9GAMM</name>
<keyword evidence="2" id="KW-1185">Reference proteome</keyword>
<proteinExistence type="predicted"/>
<comment type="caution">
    <text evidence="1">The sequence shown here is derived from an EMBL/GenBank/DDBJ whole genome shotgun (WGS) entry which is preliminary data.</text>
</comment>
<evidence type="ECO:0000313" key="2">
    <source>
        <dbReference type="Proteomes" id="UP000653056"/>
    </source>
</evidence>
<dbReference type="Proteomes" id="UP000653056">
    <property type="component" value="Unassembled WGS sequence"/>
</dbReference>
<reference evidence="2" key="1">
    <citation type="journal article" date="2019" name="Int. J. Syst. Evol. Microbiol.">
        <title>The Global Catalogue of Microorganisms (GCM) 10K type strain sequencing project: providing services to taxonomists for standard genome sequencing and annotation.</title>
        <authorList>
            <consortium name="The Broad Institute Genomics Platform"/>
            <consortium name="The Broad Institute Genome Sequencing Center for Infectious Disease"/>
            <person name="Wu L."/>
            <person name="Ma J."/>
        </authorList>
    </citation>
    <scope>NUCLEOTIDE SEQUENCE [LARGE SCALE GENOMIC DNA]</scope>
    <source>
        <strain evidence="2">KCTC 22228</strain>
    </source>
</reference>
<organism evidence="1 2">
    <name type="scientific">Litchfieldella qijiaojingensis</name>
    <dbReference type="NCBI Taxonomy" id="980347"/>
    <lineage>
        <taxon>Bacteria</taxon>
        <taxon>Pseudomonadati</taxon>
        <taxon>Pseudomonadota</taxon>
        <taxon>Gammaproteobacteria</taxon>
        <taxon>Oceanospirillales</taxon>
        <taxon>Halomonadaceae</taxon>
        <taxon>Litchfieldella</taxon>
    </lineage>
</organism>
<sequence>MFHMSNVGKRMPIGLDSALDLFRKVDRDRAVLSSKVTPDAFFNFVVTANSLVDWVKNDPAVSSLAKQECEKLVQSDQWLRACRDLANGSKHFVINRYEPMVEHADASSGYSKGRYGVGVYGQGEWSIIVSWNGGKYTALKFAEHVVDVWSTFFRNHDPTDNAAV</sequence>
<gene>
    <name evidence="1" type="ORF">GCM10007160_42900</name>
</gene>
<accession>A0ABQ2ZBG8</accession>
<evidence type="ECO:0000313" key="1">
    <source>
        <dbReference type="EMBL" id="GGY11297.1"/>
    </source>
</evidence>
<protein>
    <submittedName>
        <fullName evidence="1">Uncharacterized protein</fullName>
    </submittedName>
</protein>
<dbReference type="EMBL" id="BMXS01000043">
    <property type="protein sequence ID" value="GGY11297.1"/>
    <property type="molecule type" value="Genomic_DNA"/>
</dbReference>